<evidence type="ECO:0000256" key="11">
    <source>
        <dbReference type="SAM" id="MobiDB-lite"/>
    </source>
</evidence>
<name>A0A5A7SD96_9NOCA</name>
<dbReference type="EMBL" id="VLNY01000005">
    <property type="protein sequence ID" value="KAA0022465.1"/>
    <property type="molecule type" value="Genomic_DNA"/>
</dbReference>
<dbReference type="PROSITE" id="PS50885">
    <property type="entry name" value="HAMP"/>
    <property type="match status" value="1"/>
</dbReference>
<dbReference type="CDD" id="cd00082">
    <property type="entry name" value="HisKA"/>
    <property type="match status" value="1"/>
</dbReference>
<feature type="region of interest" description="Disordered" evidence="11">
    <location>
        <begin position="199"/>
        <end position="218"/>
    </location>
</feature>
<dbReference type="InterPro" id="IPR004358">
    <property type="entry name" value="Sig_transdc_His_kin-like_C"/>
</dbReference>
<accession>A0A5A7SD96</accession>
<proteinExistence type="predicted"/>
<keyword evidence="4" id="KW-0597">Phosphoprotein</keyword>
<sequence>MSTHTPSLRRRVTLTVLGLFALLLVLVGIAVDVALGAQLRKDLDARIADRIQRATSLAESGTTPEQLVSALNGPGIRVRVTTADGQSYGDPGVPSTPDACPPPPPAPGNGPIPPAPPCPPPGPPDAAPTIVTRDLPNGSSVTLLGDTAQIADVRKELREVMIAAAVATLAVAGVVLYISIGQALRPLQAMTAVARQITAGDRGRRLRPDRSSSDLGQSASAFDGMLDALEHAETRERDAAEAARLAEADTRRFLSDAAHELRTPVAGIQNIAETLARDDGTRPERRARFTELLVTESGQAARLVADMLELARIDSDLPPNTVATDLVRIADNEVERAKLLVTDLTIERTGIDTAPVTVDPDRIGRVLRNLLNNALRHTPSGGRIVVEVSTTATEAAVTVTDTGPGIPDAERERIFTRLVRLQEARDRDSGGSGLGLTIARGLARAHHGDLTCEPCTSGAEFVLTLPLQSA</sequence>
<dbReference type="SUPFAM" id="SSF55874">
    <property type="entry name" value="ATPase domain of HSP90 chaperone/DNA topoisomerase II/histidine kinase"/>
    <property type="match status" value="1"/>
</dbReference>
<dbReference type="InterPro" id="IPR036097">
    <property type="entry name" value="HisK_dim/P_sf"/>
</dbReference>
<reference evidence="15 16" key="1">
    <citation type="submission" date="2019-07" db="EMBL/GenBank/DDBJ databases">
        <title>Rhodococcus cavernicolus sp. nov., isolated from a cave.</title>
        <authorList>
            <person name="Lee S.D."/>
        </authorList>
    </citation>
    <scope>NUCLEOTIDE SEQUENCE [LARGE SCALE GENOMIC DNA]</scope>
    <source>
        <strain evidence="15 16">C1-24</strain>
    </source>
</reference>
<dbReference type="PANTHER" id="PTHR45436">
    <property type="entry name" value="SENSOR HISTIDINE KINASE YKOH"/>
    <property type="match status" value="1"/>
</dbReference>
<feature type="compositionally biased region" description="Basic and acidic residues" evidence="11">
    <location>
        <begin position="201"/>
        <end position="212"/>
    </location>
</feature>
<comment type="subcellular location">
    <subcellularLocation>
        <location evidence="2">Cell membrane</location>
    </subcellularLocation>
</comment>
<evidence type="ECO:0000256" key="7">
    <source>
        <dbReference type="ARBA" id="ARBA00022777"/>
    </source>
</evidence>
<evidence type="ECO:0000256" key="12">
    <source>
        <dbReference type="SAM" id="Phobius"/>
    </source>
</evidence>
<comment type="catalytic activity">
    <reaction evidence="1">
        <text>ATP + protein L-histidine = ADP + protein N-phospho-L-histidine.</text>
        <dbReference type="EC" id="2.7.13.3"/>
    </reaction>
</comment>
<dbReference type="CDD" id="cd06225">
    <property type="entry name" value="HAMP"/>
    <property type="match status" value="1"/>
</dbReference>
<feature type="compositionally biased region" description="Pro residues" evidence="11">
    <location>
        <begin position="99"/>
        <end position="126"/>
    </location>
</feature>
<keyword evidence="10 12" id="KW-0472">Membrane</keyword>
<evidence type="ECO:0000256" key="3">
    <source>
        <dbReference type="ARBA" id="ARBA00012438"/>
    </source>
</evidence>
<dbReference type="Proteomes" id="UP000322244">
    <property type="component" value="Unassembled WGS sequence"/>
</dbReference>
<evidence type="ECO:0000256" key="1">
    <source>
        <dbReference type="ARBA" id="ARBA00000085"/>
    </source>
</evidence>
<dbReference type="InterPro" id="IPR003594">
    <property type="entry name" value="HATPase_dom"/>
</dbReference>
<keyword evidence="16" id="KW-1185">Reference proteome</keyword>
<dbReference type="CDD" id="cd00075">
    <property type="entry name" value="HATPase"/>
    <property type="match status" value="1"/>
</dbReference>
<dbReference type="SUPFAM" id="SSF47384">
    <property type="entry name" value="Homodimeric domain of signal transducing histidine kinase"/>
    <property type="match status" value="1"/>
</dbReference>
<keyword evidence="7 15" id="KW-0418">Kinase</keyword>
<evidence type="ECO:0000259" key="13">
    <source>
        <dbReference type="PROSITE" id="PS50109"/>
    </source>
</evidence>
<keyword evidence="9" id="KW-0902">Two-component regulatory system</keyword>
<evidence type="ECO:0000259" key="14">
    <source>
        <dbReference type="PROSITE" id="PS50885"/>
    </source>
</evidence>
<dbReference type="InterPro" id="IPR003660">
    <property type="entry name" value="HAMP_dom"/>
</dbReference>
<keyword evidence="8 12" id="KW-1133">Transmembrane helix</keyword>
<dbReference type="Gene3D" id="6.10.340.10">
    <property type="match status" value="1"/>
</dbReference>
<feature type="domain" description="HAMP" evidence="14">
    <location>
        <begin position="181"/>
        <end position="234"/>
    </location>
</feature>
<dbReference type="Pfam" id="PF00672">
    <property type="entry name" value="HAMP"/>
    <property type="match status" value="1"/>
</dbReference>
<dbReference type="InterPro" id="IPR003661">
    <property type="entry name" value="HisK_dim/P_dom"/>
</dbReference>
<evidence type="ECO:0000256" key="9">
    <source>
        <dbReference type="ARBA" id="ARBA00023012"/>
    </source>
</evidence>
<dbReference type="SUPFAM" id="SSF158472">
    <property type="entry name" value="HAMP domain-like"/>
    <property type="match status" value="1"/>
</dbReference>
<evidence type="ECO:0000256" key="2">
    <source>
        <dbReference type="ARBA" id="ARBA00004236"/>
    </source>
</evidence>
<evidence type="ECO:0000313" key="16">
    <source>
        <dbReference type="Proteomes" id="UP000322244"/>
    </source>
</evidence>
<dbReference type="SMART" id="SM00388">
    <property type="entry name" value="HisKA"/>
    <property type="match status" value="1"/>
</dbReference>
<protein>
    <recommendedName>
        <fullName evidence="3">histidine kinase</fullName>
        <ecNumber evidence="3">2.7.13.3</ecNumber>
    </recommendedName>
</protein>
<dbReference type="GO" id="GO:0005886">
    <property type="term" value="C:plasma membrane"/>
    <property type="evidence" value="ECO:0007669"/>
    <property type="project" value="UniProtKB-SubCell"/>
</dbReference>
<dbReference type="RefSeq" id="WP_149430521.1">
    <property type="nucleotide sequence ID" value="NZ_VLNY01000005.1"/>
</dbReference>
<dbReference type="InterPro" id="IPR050428">
    <property type="entry name" value="TCS_sensor_his_kinase"/>
</dbReference>
<evidence type="ECO:0000256" key="5">
    <source>
        <dbReference type="ARBA" id="ARBA00022679"/>
    </source>
</evidence>
<dbReference type="OrthoDB" id="9757990at2"/>
<feature type="transmembrane region" description="Helical" evidence="12">
    <location>
        <begin position="160"/>
        <end position="180"/>
    </location>
</feature>
<organism evidence="15 16">
    <name type="scientific">Antrihabitans cavernicola</name>
    <dbReference type="NCBI Taxonomy" id="2495913"/>
    <lineage>
        <taxon>Bacteria</taxon>
        <taxon>Bacillati</taxon>
        <taxon>Actinomycetota</taxon>
        <taxon>Actinomycetes</taxon>
        <taxon>Mycobacteriales</taxon>
        <taxon>Nocardiaceae</taxon>
        <taxon>Antrihabitans</taxon>
    </lineage>
</organism>
<dbReference type="EC" id="2.7.13.3" evidence="3"/>
<dbReference type="Pfam" id="PF02518">
    <property type="entry name" value="HATPase_c"/>
    <property type="match status" value="1"/>
</dbReference>
<dbReference type="SMART" id="SM00387">
    <property type="entry name" value="HATPase_c"/>
    <property type="match status" value="1"/>
</dbReference>
<evidence type="ECO:0000256" key="10">
    <source>
        <dbReference type="ARBA" id="ARBA00023136"/>
    </source>
</evidence>
<comment type="caution">
    <text evidence="15">The sequence shown here is derived from an EMBL/GenBank/DDBJ whole genome shotgun (WGS) entry which is preliminary data.</text>
</comment>
<feature type="region of interest" description="Disordered" evidence="11">
    <location>
        <begin position="82"/>
        <end position="138"/>
    </location>
</feature>
<dbReference type="Gene3D" id="1.10.287.130">
    <property type="match status" value="1"/>
</dbReference>
<dbReference type="AlphaFoldDB" id="A0A5A7SD96"/>
<keyword evidence="6 12" id="KW-0812">Transmembrane</keyword>
<feature type="domain" description="Histidine kinase" evidence="13">
    <location>
        <begin position="256"/>
        <end position="469"/>
    </location>
</feature>
<dbReference type="Gene3D" id="3.30.565.10">
    <property type="entry name" value="Histidine kinase-like ATPase, C-terminal domain"/>
    <property type="match status" value="1"/>
</dbReference>
<dbReference type="SMART" id="SM00304">
    <property type="entry name" value="HAMP"/>
    <property type="match status" value="1"/>
</dbReference>
<dbReference type="GO" id="GO:0000155">
    <property type="term" value="F:phosphorelay sensor kinase activity"/>
    <property type="evidence" value="ECO:0007669"/>
    <property type="project" value="InterPro"/>
</dbReference>
<dbReference type="PROSITE" id="PS50109">
    <property type="entry name" value="HIS_KIN"/>
    <property type="match status" value="1"/>
</dbReference>
<evidence type="ECO:0000256" key="4">
    <source>
        <dbReference type="ARBA" id="ARBA00022553"/>
    </source>
</evidence>
<dbReference type="InterPro" id="IPR005467">
    <property type="entry name" value="His_kinase_dom"/>
</dbReference>
<keyword evidence="5" id="KW-0808">Transferase</keyword>
<dbReference type="PRINTS" id="PR00344">
    <property type="entry name" value="BCTRLSENSOR"/>
</dbReference>
<evidence type="ECO:0000256" key="8">
    <source>
        <dbReference type="ARBA" id="ARBA00022989"/>
    </source>
</evidence>
<dbReference type="Pfam" id="PF00512">
    <property type="entry name" value="HisKA"/>
    <property type="match status" value="1"/>
</dbReference>
<dbReference type="PANTHER" id="PTHR45436:SF5">
    <property type="entry name" value="SENSOR HISTIDINE KINASE TRCS"/>
    <property type="match status" value="1"/>
</dbReference>
<dbReference type="InterPro" id="IPR036890">
    <property type="entry name" value="HATPase_C_sf"/>
</dbReference>
<evidence type="ECO:0000313" key="15">
    <source>
        <dbReference type="EMBL" id="KAA0022465.1"/>
    </source>
</evidence>
<evidence type="ECO:0000256" key="6">
    <source>
        <dbReference type="ARBA" id="ARBA00022692"/>
    </source>
</evidence>
<gene>
    <name evidence="15" type="ORF">FOY51_12200</name>
</gene>